<proteinExistence type="predicted"/>
<organism evidence="4">
    <name type="scientific">Bifidobacterium aquikefiricola</name>
    <dbReference type="NCBI Taxonomy" id="3059038"/>
    <lineage>
        <taxon>Bacteria</taxon>
        <taxon>Bacillati</taxon>
        <taxon>Actinomycetota</taxon>
        <taxon>Actinomycetes</taxon>
        <taxon>Bifidobacteriales</taxon>
        <taxon>Bifidobacteriaceae</taxon>
        <taxon>Bifidobacterium</taxon>
    </lineage>
</organism>
<keyword evidence="2" id="KW-0472">Membrane</keyword>
<dbReference type="SUPFAM" id="SSF53955">
    <property type="entry name" value="Lysozyme-like"/>
    <property type="match status" value="1"/>
</dbReference>
<feature type="transmembrane region" description="Helical" evidence="2">
    <location>
        <begin position="21"/>
        <end position="44"/>
    </location>
</feature>
<keyword evidence="2" id="KW-0812">Transmembrane</keyword>
<keyword evidence="1" id="KW-0732">Signal</keyword>
<name>A0AB39U7Q9_9BIFI</name>
<evidence type="ECO:0000256" key="2">
    <source>
        <dbReference type="SAM" id="Phobius"/>
    </source>
</evidence>
<evidence type="ECO:0000313" key="4">
    <source>
        <dbReference type="EMBL" id="XDS45032.1"/>
    </source>
</evidence>
<dbReference type="Pfam" id="PF03990">
    <property type="entry name" value="DUF348"/>
    <property type="match status" value="1"/>
</dbReference>
<reference evidence="4" key="1">
    <citation type="submission" date="2023-07" db="EMBL/GenBank/DDBJ databases">
        <title>Bifidobacterium aquikefiriaerophilum sp. nov. and Bifidobacterium eccum sp. nov., isolated from water kefir.</title>
        <authorList>
            <person name="Breselge S."/>
            <person name="Bellassi P."/>
            <person name="Barcenilla C."/>
            <person name="Alvarez-Ordonez A."/>
            <person name="Morelli L."/>
            <person name="Cotter P.D."/>
        </authorList>
    </citation>
    <scope>NUCLEOTIDE SEQUENCE</scope>
    <source>
        <strain evidence="4">WK041_4_12</strain>
    </source>
</reference>
<dbReference type="EMBL" id="CP129674">
    <property type="protein sequence ID" value="XDS45032.1"/>
    <property type="molecule type" value="Genomic_DNA"/>
</dbReference>
<dbReference type="RefSeq" id="WP_369344581.1">
    <property type="nucleotide sequence ID" value="NZ_CP129674.1"/>
</dbReference>
<dbReference type="PROSITE" id="PS51109">
    <property type="entry name" value="G5"/>
    <property type="match status" value="1"/>
</dbReference>
<evidence type="ECO:0000259" key="3">
    <source>
        <dbReference type="PROSITE" id="PS51109"/>
    </source>
</evidence>
<evidence type="ECO:0000256" key="1">
    <source>
        <dbReference type="ARBA" id="ARBA00022729"/>
    </source>
</evidence>
<sequence>MVSHRRERISVFKVLTKRQRTRLFAGAAALILVGTAGIVSRGFYSEPEAQAKTQVTSYSATQMQGLEVSRDSVRKAINEGQGGSSTGTSYVKVVINGKSKLILGDNFTTVKSVLDAGDITLEPDDTVAPGLNTKVTESTVIQISRSNNEIQSSQSEIPFNTIEEKTDSLPAGTTKVETEGQVGIMETTSLITKVGGKDSSSNIFASYVKTAPVNKVILIGTGTVQATTAATTSATVPVSSTSTTPVGTAQSIAHSQVLAHGWSESDFTCLVQLWNRESGWSTTAANPSGAYGIPQALPGSKMASAGADWSTNAATQITWGLGYIAGRYSSPCGAWSHSQSTGWY</sequence>
<protein>
    <submittedName>
        <fullName evidence="4">G5 domain-containing protein</fullName>
    </submittedName>
</protein>
<dbReference type="Pfam" id="PF07501">
    <property type="entry name" value="G5"/>
    <property type="match status" value="1"/>
</dbReference>
<keyword evidence="2" id="KW-1133">Transmembrane helix</keyword>
<dbReference type="SMART" id="SM01208">
    <property type="entry name" value="G5"/>
    <property type="match status" value="1"/>
</dbReference>
<feature type="domain" description="G5" evidence="3">
    <location>
        <begin position="143"/>
        <end position="223"/>
    </location>
</feature>
<dbReference type="KEGG" id="baqk:QN215_02595"/>
<dbReference type="InterPro" id="IPR023346">
    <property type="entry name" value="Lysozyme-like_dom_sf"/>
</dbReference>
<dbReference type="Gene3D" id="2.20.230.10">
    <property type="entry name" value="Resuscitation-promoting factor rpfb"/>
    <property type="match status" value="1"/>
</dbReference>
<gene>
    <name evidence="4" type="ORF">QN215_02595</name>
</gene>
<accession>A0AB39U7Q9</accession>
<dbReference type="InterPro" id="IPR011098">
    <property type="entry name" value="G5_dom"/>
</dbReference>
<dbReference type="InterPro" id="IPR007137">
    <property type="entry name" value="DUF348"/>
</dbReference>
<dbReference type="AlphaFoldDB" id="A0AB39U7Q9"/>